<evidence type="ECO:0000259" key="7">
    <source>
        <dbReference type="Pfam" id="PF04542"/>
    </source>
</evidence>
<evidence type="ECO:0000256" key="4">
    <source>
        <dbReference type="ARBA" id="ARBA00023125"/>
    </source>
</evidence>
<evidence type="ECO:0000256" key="1">
    <source>
        <dbReference type="ARBA" id="ARBA00010641"/>
    </source>
</evidence>
<dbReference type="KEGG" id="ccro:CMC5_029390"/>
<dbReference type="InterPro" id="IPR036388">
    <property type="entry name" value="WH-like_DNA-bd_sf"/>
</dbReference>
<dbReference type="GO" id="GO:0016987">
    <property type="term" value="F:sigma factor activity"/>
    <property type="evidence" value="ECO:0007669"/>
    <property type="project" value="UniProtKB-KW"/>
</dbReference>
<evidence type="ECO:0000313" key="9">
    <source>
        <dbReference type="EMBL" id="AKT38793.1"/>
    </source>
</evidence>
<evidence type="ECO:0000256" key="2">
    <source>
        <dbReference type="ARBA" id="ARBA00023015"/>
    </source>
</evidence>
<dbReference type="PANTHER" id="PTHR43133">
    <property type="entry name" value="RNA POLYMERASE ECF-TYPE SIGMA FACTO"/>
    <property type="match status" value="1"/>
</dbReference>
<keyword evidence="3" id="KW-0731">Sigma factor</keyword>
<proteinExistence type="inferred from homology"/>
<feature type="domain" description="RNA polymerase sigma-70 region 2" evidence="7">
    <location>
        <begin position="14"/>
        <end position="77"/>
    </location>
</feature>
<reference evidence="9 10" key="1">
    <citation type="submission" date="2015-07" db="EMBL/GenBank/DDBJ databases">
        <title>Genome analysis of myxobacterium Chondromyces crocatus Cm c5 reveals a high potential for natural compound synthesis and the genetic basis for the loss of fruiting body formation.</title>
        <authorList>
            <person name="Zaburannyi N."/>
            <person name="Bunk B."/>
            <person name="Maier J."/>
            <person name="Overmann J."/>
            <person name="Mueller R."/>
        </authorList>
    </citation>
    <scope>NUCLEOTIDE SEQUENCE [LARGE SCALE GENOMIC DNA]</scope>
    <source>
        <strain evidence="9 10">Cm c5</strain>
    </source>
</reference>
<comment type="similarity">
    <text evidence="1">Belongs to the sigma-70 factor family. ECF subfamily.</text>
</comment>
<sequence length="193" mass="22779">MAYTAIFDPRTRCAVKAWLARLGVPSTDRDDARQDVLLAAHQSFQSYDPRRARPERWLNKITVRVASKYHEVRRNRRTKLTTALQVALEDERPTAEEQLVREQTRKELLSLLHQHVDTDLRVVLTAHDLDDTPMIEIAAWLGIPTSTVYKRHARARRQLREAWSREQHRHEDRQSTPTRRTKAHRSRPQRRDA</sequence>
<dbReference type="InterPro" id="IPR013324">
    <property type="entry name" value="RNA_pol_sigma_r3/r4-like"/>
</dbReference>
<gene>
    <name evidence="9" type="ORF">CMC5_029390</name>
</gene>
<accession>A0A0K1EDY1</accession>
<keyword evidence="10" id="KW-1185">Reference proteome</keyword>
<dbReference type="PANTHER" id="PTHR43133:SF8">
    <property type="entry name" value="RNA POLYMERASE SIGMA FACTOR HI_1459-RELATED"/>
    <property type="match status" value="1"/>
</dbReference>
<feature type="compositionally biased region" description="Basic and acidic residues" evidence="6">
    <location>
        <begin position="161"/>
        <end position="174"/>
    </location>
</feature>
<dbReference type="GO" id="GO:0006352">
    <property type="term" value="P:DNA-templated transcription initiation"/>
    <property type="evidence" value="ECO:0007669"/>
    <property type="project" value="InterPro"/>
</dbReference>
<evidence type="ECO:0000256" key="3">
    <source>
        <dbReference type="ARBA" id="ARBA00023082"/>
    </source>
</evidence>
<name>A0A0K1EDY1_CHOCO</name>
<evidence type="ECO:0000313" key="10">
    <source>
        <dbReference type="Proteomes" id="UP000067626"/>
    </source>
</evidence>
<feature type="domain" description="RNA polymerase sigma factor 70 region 4 type 2" evidence="8">
    <location>
        <begin position="108"/>
        <end position="159"/>
    </location>
</feature>
<dbReference type="InterPro" id="IPR039425">
    <property type="entry name" value="RNA_pol_sigma-70-like"/>
</dbReference>
<dbReference type="AlphaFoldDB" id="A0A0K1EDY1"/>
<dbReference type="STRING" id="52.CMC5_029390"/>
<dbReference type="Proteomes" id="UP000067626">
    <property type="component" value="Chromosome"/>
</dbReference>
<feature type="region of interest" description="Disordered" evidence="6">
    <location>
        <begin position="161"/>
        <end position="193"/>
    </location>
</feature>
<dbReference type="InterPro" id="IPR007627">
    <property type="entry name" value="RNA_pol_sigma70_r2"/>
</dbReference>
<dbReference type="Gene3D" id="1.10.1740.10">
    <property type="match status" value="1"/>
</dbReference>
<dbReference type="EMBL" id="CP012159">
    <property type="protein sequence ID" value="AKT38793.1"/>
    <property type="molecule type" value="Genomic_DNA"/>
</dbReference>
<dbReference type="Gene3D" id="1.10.10.10">
    <property type="entry name" value="Winged helix-like DNA-binding domain superfamily/Winged helix DNA-binding domain"/>
    <property type="match status" value="1"/>
</dbReference>
<keyword evidence="4" id="KW-0238">DNA-binding</keyword>
<organism evidence="9 10">
    <name type="scientific">Chondromyces crocatus</name>
    <dbReference type="NCBI Taxonomy" id="52"/>
    <lineage>
        <taxon>Bacteria</taxon>
        <taxon>Pseudomonadati</taxon>
        <taxon>Myxococcota</taxon>
        <taxon>Polyangia</taxon>
        <taxon>Polyangiales</taxon>
        <taxon>Polyangiaceae</taxon>
        <taxon>Chondromyces</taxon>
    </lineage>
</organism>
<dbReference type="Pfam" id="PF08281">
    <property type="entry name" value="Sigma70_r4_2"/>
    <property type="match status" value="1"/>
</dbReference>
<dbReference type="InterPro" id="IPR013325">
    <property type="entry name" value="RNA_pol_sigma_r2"/>
</dbReference>
<keyword evidence="2" id="KW-0805">Transcription regulation</keyword>
<protein>
    <submittedName>
        <fullName evidence="9">ECF family RNA polymerase sigma factor</fullName>
    </submittedName>
</protein>
<dbReference type="SUPFAM" id="SSF88659">
    <property type="entry name" value="Sigma3 and sigma4 domains of RNA polymerase sigma factors"/>
    <property type="match status" value="1"/>
</dbReference>
<dbReference type="InterPro" id="IPR013249">
    <property type="entry name" value="RNA_pol_sigma70_r4_t2"/>
</dbReference>
<evidence type="ECO:0000256" key="5">
    <source>
        <dbReference type="ARBA" id="ARBA00023163"/>
    </source>
</evidence>
<dbReference type="InterPro" id="IPR014284">
    <property type="entry name" value="RNA_pol_sigma-70_dom"/>
</dbReference>
<dbReference type="GO" id="GO:0003677">
    <property type="term" value="F:DNA binding"/>
    <property type="evidence" value="ECO:0007669"/>
    <property type="project" value="UniProtKB-KW"/>
</dbReference>
<evidence type="ECO:0000256" key="6">
    <source>
        <dbReference type="SAM" id="MobiDB-lite"/>
    </source>
</evidence>
<dbReference type="SUPFAM" id="SSF88946">
    <property type="entry name" value="Sigma2 domain of RNA polymerase sigma factors"/>
    <property type="match status" value="1"/>
</dbReference>
<dbReference type="Pfam" id="PF04542">
    <property type="entry name" value="Sigma70_r2"/>
    <property type="match status" value="1"/>
</dbReference>
<keyword evidence="5" id="KW-0804">Transcription</keyword>
<feature type="compositionally biased region" description="Basic residues" evidence="6">
    <location>
        <begin position="179"/>
        <end position="193"/>
    </location>
</feature>
<dbReference type="NCBIfam" id="TIGR02937">
    <property type="entry name" value="sigma70-ECF"/>
    <property type="match status" value="1"/>
</dbReference>
<evidence type="ECO:0000259" key="8">
    <source>
        <dbReference type="Pfam" id="PF08281"/>
    </source>
</evidence>